<dbReference type="SUPFAM" id="SSF160387">
    <property type="entry name" value="NosL/MerB-like"/>
    <property type="match status" value="1"/>
</dbReference>
<sequence>MLTDKERKAEILRILREKKEVTVKELSHIFGVSAMTIYRDIRELEREGEVKRKHGSVILNTVENKETIPIKSCPICEKPITRSHPYKIIVEGSKIVEACCEHCGLMLHRNYAEKNVSALTYDFITEKPINALDAYYVVGSSAVPCCSPSVIPFINKDDAEKFSKGFGGKVLNFIDAYNEIINRMNINIKSCCSPQQPVSFVLKDLNKKDKE</sequence>
<dbReference type="SUPFAM" id="SSF46785">
    <property type="entry name" value="Winged helix' DNA-binding domain"/>
    <property type="match status" value="1"/>
</dbReference>
<keyword evidence="5" id="KW-1185">Reference proteome</keyword>
<keyword evidence="1" id="KW-0805">Transcription regulation</keyword>
<dbReference type="InterPro" id="IPR036390">
    <property type="entry name" value="WH_DNA-bd_sf"/>
</dbReference>
<dbReference type="Proteomes" id="UP000005540">
    <property type="component" value="Unassembled WGS sequence"/>
</dbReference>
<dbReference type="EMBL" id="ABZS01000143">
    <property type="protein sequence ID" value="EEP60149.1"/>
    <property type="molecule type" value="Genomic_DNA"/>
</dbReference>
<dbReference type="Gene3D" id="1.10.10.10">
    <property type="entry name" value="Winged helix-like DNA-binding domain superfamily/Winged helix DNA-binding domain"/>
    <property type="match status" value="1"/>
</dbReference>
<dbReference type="Gene3D" id="3.30.70.2050">
    <property type="match status" value="1"/>
</dbReference>
<dbReference type="AlphaFoldDB" id="C4FLA1"/>
<accession>C4FLA1</accession>
<organism evidence="4 5">
    <name type="scientific">Sulfurihydrogenibium yellowstonense SS-5</name>
    <dbReference type="NCBI Taxonomy" id="432331"/>
    <lineage>
        <taxon>Bacteria</taxon>
        <taxon>Pseudomonadati</taxon>
        <taxon>Aquificota</taxon>
        <taxon>Aquificia</taxon>
        <taxon>Aquificales</taxon>
        <taxon>Hydrogenothermaceae</taxon>
        <taxon>Sulfurihydrogenibium</taxon>
    </lineage>
</organism>
<proteinExistence type="predicted"/>
<reference evidence="4 5" key="1">
    <citation type="submission" date="2009-04" db="EMBL/GenBank/DDBJ databases">
        <authorList>
            <person name="Reysenbach A.-L."/>
            <person name="Heidelberg J.F."/>
            <person name="Nelson W.C."/>
        </authorList>
    </citation>
    <scope>NUCLEOTIDE SEQUENCE [LARGE SCALE GENOMIC DNA]</scope>
    <source>
        <strain evidence="4 5">SS-5</strain>
    </source>
</reference>
<evidence type="ECO:0000256" key="2">
    <source>
        <dbReference type="ARBA" id="ARBA00023163"/>
    </source>
</evidence>
<keyword evidence="2" id="KW-0804">Transcription</keyword>
<dbReference type="PANTHER" id="PTHR41247">
    <property type="entry name" value="HTH-TYPE TRANSCRIPTIONAL REPRESSOR YCNK"/>
    <property type="match status" value="1"/>
</dbReference>
<dbReference type="RefSeq" id="WP_007547647.1">
    <property type="nucleotide sequence ID" value="NZ_ABZS01000143.1"/>
</dbReference>
<dbReference type="PRINTS" id="PR00037">
    <property type="entry name" value="HTHLACR"/>
</dbReference>
<dbReference type="Pfam" id="PF08220">
    <property type="entry name" value="HTH_DeoR"/>
    <property type="match status" value="1"/>
</dbReference>
<feature type="domain" description="HTH deoR-type" evidence="3">
    <location>
        <begin position="4"/>
        <end position="59"/>
    </location>
</feature>
<evidence type="ECO:0000313" key="5">
    <source>
        <dbReference type="Proteomes" id="UP000005540"/>
    </source>
</evidence>
<dbReference type="PROSITE" id="PS51000">
    <property type="entry name" value="HTH_DEOR_2"/>
    <property type="match status" value="1"/>
</dbReference>
<protein>
    <submittedName>
        <fullName evidence="4">HTH domain family protein</fullName>
    </submittedName>
</protein>
<gene>
    <name evidence="4" type="ORF">SULYE_1355</name>
</gene>
<dbReference type="InterPro" id="IPR001034">
    <property type="entry name" value="DeoR_HTH"/>
</dbReference>
<dbReference type="Pfam" id="PF05573">
    <property type="entry name" value="NosL"/>
    <property type="match status" value="1"/>
</dbReference>
<dbReference type="CDD" id="cd00090">
    <property type="entry name" value="HTH_ARSR"/>
    <property type="match status" value="1"/>
</dbReference>
<dbReference type="InterPro" id="IPR008719">
    <property type="entry name" value="N2O_reductase_NosL"/>
</dbReference>
<comment type="caution">
    <text evidence="4">The sequence shown here is derived from an EMBL/GenBank/DDBJ whole genome shotgun (WGS) entry which is preliminary data.</text>
</comment>
<evidence type="ECO:0000256" key="1">
    <source>
        <dbReference type="ARBA" id="ARBA00023015"/>
    </source>
</evidence>
<name>C4FLA1_9AQUI</name>
<dbReference type="InterPro" id="IPR011991">
    <property type="entry name" value="ArsR-like_HTH"/>
</dbReference>
<dbReference type="SMART" id="SM00420">
    <property type="entry name" value="HTH_DEOR"/>
    <property type="match status" value="1"/>
</dbReference>
<dbReference type="GO" id="GO:0003700">
    <property type="term" value="F:DNA-binding transcription factor activity"/>
    <property type="evidence" value="ECO:0007669"/>
    <property type="project" value="InterPro"/>
</dbReference>
<dbReference type="InterPro" id="IPR036388">
    <property type="entry name" value="WH-like_DNA-bd_sf"/>
</dbReference>
<dbReference type="PANTHER" id="PTHR41247:SF1">
    <property type="entry name" value="HTH-TYPE TRANSCRIPTIONAL REPRESSOR YCNK"/>
    <property type="match status" value="1"/>
</dbReference>
<evidence type="ECO:0000259" key="3">
    <source>
        <dbReference type="PROSITE" id="PS51000"/>
    </source>
</evidence>
<dbReference type="OrthoDB" id="9797223at2"/>
<evidence type="ECO:0000313" key="4">
    <source>
        <dbReference type="EMBL" id="EEP60149.1"/>
    </source>
</evidence>